<sequence>MTSQLDLDRARPSPCRKDFLIHREKHSNSSYMIISFLTLTPRITDVDGTVWNNDEPQLKLRNSSAKQALLSLCSIDGPGSEELRGCGGGRYGANIKRKEGEEVNANAATPTITKGGLRGIDRLVETAGS</sequence>
<evidence type="ECO:0000313" key="2">
    <source>
        <dbReference type="Proteomes" id="UP001178508"/>
    </source>
</evidence>
<proteinExistence type="predicted"/>
<dbReference type="Proteomes" id="UP001178508">
    <property type="component" value="Chromosome 17"/>
</dbReference>
<gene>
    <name evidence="1" type="ORF">XNOV1_A030752</name>
</gene>
<evidence type="ECO:0000313" key="1">
    <source>
        <dbReference type="EMBL" id="CAJ1077103.1"/>
    </source>
</evidence>
<name>A0AAV1GU91_XYRNO</name>
<reference evidence="1" key="1">
    <citation type="submission" date="2023-08" db="EMBL/GenBank/DDBJ databases">
        <authorList>
            <person name="Alioto T."/>
            <person name="Alioto T."/>
            <person name="Gomez Garrido J."/>
        </authorList>
    </citation>
    <scope>NUCLEOTIDE SEQUENCE</scope>
</reference>
<dbReference type="AlphaFoldDB" id="A0AAV1GU91"/>
<dbReference type="EMBL" id="OY660880">
    <property type="protein sequence ID" value="CAJ1077103.1"/>
    <property type="molecule type" value="Genomic_DNA"/>
</dbReference>
<feature type="non-terminal residue" evidence="1">
    <location>
        <position position="129"/>
    </location>
</feature>
<keyword evidence="2" id="KW-1185">Reference proteome</keyword>
<organism evidence="1 2">
    <name type="scientific">Xyrichtys novacula</name>
    <name type="common">Pearly razorfish</name>
    <name type="synonym">Hemipteronotus novacula</name>
    <dbReference type="NCBI Taxonomy" id="13765"/>
    <lineage>
        <taxon>Eukaryota</taxon>
        <taxon>Metazoa</taxon>
        <taxon>Chordata</taxon>
        <taxon>Craniata</taxon>
        <taxon>Vertebrata</taxon>
        <taxon>Euteleostomi</taxon>
        <taxon>Actinopterygii</taxon>
        <taxon>Neopterygii</taxon>
        <taxon>Teleostei</taxon>
        <taxon>Neoteleostei</taxon>
        <taxon>Acanthomorphata</taxon>
        <taxon>Eupercaria</taxon>
        <taxon>Labriformes</taxon>
        <taxon>Labridae</taxon>
        <taxon>Xyrichtys</taxon>
    </lineage>
</organism>
<protein>
    <submittedName>
        <fullName evidence="1">Uncharacterized protein</fullName>
    </submittedName>
</protein>
<accession>A0AAV1GU91</accession>